<proteinExistence type="inferred from homology"/>
<name>A0A2N0HJE3_9SPHN</name>
<feature type="chain" id="PRO_5014916281" evidence="14">
    <location>
        <begin position="22"/>
        <end position="780"/>
    </location>
</feature>
<keyword evidence="17" id="KW-0675">Receptor</keyword>
<dbReference type="PROSITE" id="PS52016">
    <property type="entry name" value="TONB_DEPENDENT_REC_3"/>
    <property type="match status" value="1"/>
</dbReference>
<evidence type="ECO:0000259" key="16">
    <source>
        <dbReference type="Pfam" id="PF07715"/>
    </source>
</evidence>
<evidence type="ECO:0000313" key="18">
    <source>
        <dbReference type="Proteomes" id="UP000232587"/>
    </source>
</evidence>
<feature type="domain" description="TonB-dependent receptor plug" evidence="16">
    <location>
        <begin position="52"/>
        <end position="155"/>
    </location>
</feature>
<organism evidence="17 18">
    <name type="scientific">Novosphingobium kunmingense</name>
    <dbReference type="NCBI Taxonomy" id="1211806"/>
    <lineage>
        <taxon>Bacteria</taxon>
        <taxon>Pseudomonadati</taxon>
        <taxon>Pseudomonadota</taxon>
        <taxon>Alphaproteobacteria</taxon>
        <taxon>Sphingomonadales</taxon>
        <taxon>Sphingomonadaceae</taxon>
        <taxon>Novosphingobium</taxon>
    </lineage>
</organism>
<reference evidence="17 18" key="1">
    <citation type="submission" date="2017-11" db="EMBL/GenBank/DDBJ databases">
        <title>Genomic Encyclopedia of Type Strains, Phase III (KMG-III): the genomes of soil and plant-associated and newly described type strains.</title>
        <authorList>
            <person name="Whitman W."/>
        </authorList>
    </citation>
    <scope>NUCLEOTIDE SEQUENCE [LARGE SCALE GENOMIC DNA]</scope>
    <source>
        <strain evidence="17 18">CGMCC 1.12274</strain>
    </source>
</reference>
<dbReference type="RefSeq" id="WP_100866571.1">
    <property type="nucleotide sequence ID" value="NZ_PHUF01000003.1"/>
</dbReference>
<keyword evidence="5 12" id="KW-0812">Transmembrane</keyword>
<evidence type="ECO:0000313" key="17">
    <source>
        <dbReference type="EMBL" id="PKB19051.1"/>
    </source>
</evidence>
<sequence>MKRFTAILLTSAALYPGIALAETETATAVDAAADAETAGETEIVVFGRGQSRQTQEIKAAEIAQLTPGSSPIRAIEKLPSVNVQSADPFGAYEWSTRVTIRGFNQNQLGFTLDGIPLGDMTYGNHNGLHISRAVSGDNIGRTVVSQGSGSITAQSTSNLGGTLEFFTVDPADVLGVSASATYGSSETMRGFVRLAAGSEDGARGFVSAQYGKADKWKGEGEQRQWMVSAKGVVPLGAATLDAYASHSDRAEQDYQDLSLGMIARLGYDWDNFGPSNYTLAVRVADIGANRGDSGTTPLNPAAGTVYPAPIASLDDAYYDASGLRRDTLAALGVSVPLGETATIKLKGYYHTNEGQGTWGTPYVNSPTGVPMAVRTTEYNIDRYGVFGSVEGDLAFNHLVLGAWLENNDFEQARRFYAYSSRTVAGLDHLKFMRDPFFTQWDVKFNTKTFQYYVQDDIALGQAKLTLGWKGFKVDNEADPNVSGGRTAGELTTEDWFQPHAGVSYDFGAIEAFAGFTSVTRAFVSSTTSGPFSSTQAGFDAIKPLLKPEQSDTYEAGLRFDFGGFRGVLAGYHVDFRNRLLTIPTSVGIVGAANALQNVGSVRAQGFEASGEYRTGAWSLFGSYSLNDNTYRDDVVIRTTNQAGVPVITTIPTAGKTVVDSPRHILHGEVAYDDGQRFVRVSANHMSKRYFTYTNSMTDPTVSGGDGLGFVPERTLVNLAMGYRFGEDDKHPLEVQFNITNLLDKRHISTIGSNGFGNWGDNQTFLAGAPRQFFVTLKSEY</sequence>
<evidence type="ECO:0000256" key="6">
    <source>
        <dbReference type="ARBA" id="ARBA00022729"/>
    </source>
</evidence>
<dbReference type="PANTHER" id="PTHR32552">
    <property type="entry name" value="FERRICHROME IRON RECEPTOR-RELATED"/>
    <property type="match status" value="1"/>
</dbReference>
<dbReference type="Proteomes" id="UP000232587">
    <property type="component" value="Unassembled WGS sequence"/>
</dbReference>
<evidence type="ECO:0000256" key="13">
    <source>
        <dbReference type="RuleBase" id="RU003357"/>
    </source>
</evidence>
<keyword evidence="4" id="KW-0410">Iron transport</keyword>
<keyword evidence="11 12" id="KW-0998">Cell outer membrane</keyword>
<evidence type="ECO:0000256" key="1">
    <source>
        <dbReference type="ARBA" id="ARBA00004571"/>
    </source>
</evidence>
<dbReference type="GO" id="GO:0015344">
    <property type="term" value="F:siderophore uptake transmembrane transporter activity"/>
    <property type="evidence" value="ECO:0007669"/>
    <property type="project" value="TreeGrafter"/>
</dbReference>
<evidence type="ECO:0000256" key="2">
    <source>
        <dbReference type="ARBA" id="ARBA00022448"/>
    </source>
</evidence>
<evidence type="ECO:0000256" key="7">
    <source>
        <dbReference type="ARBA" id="ARBA00023004"/>
    </source>
</evidence>
<dbReference type="InterPro" id="IPR037066">
    <property type="entry name" value="Plug_dom_sf"/>
</dbReference>
<dbReference type="GO" id="GO:0009279">
    <property type="term" value="C:cell outer membrane"/>
    <property type="evidence" value="ECO:0007669"/>
    <property type="project" value="UniProtKB-SubCell"/>
</dbReference>
<evidence type="ECO:0000256" key="8">
    <source>
        <dbReference type="ARBA" id="ARBA00023065"/>
    </source>
</evidence>
<dbReference type="InterPro" id="IPR036942">
    <property type="entry name" value="Beta-barrel_TonB_sf"/>
</dbReference>
<comment type="caution">
    <text evidence="17">The sequence shown here is derived from an EMBL/GenBank/DDBJ whole genome shotgun (WGS) entry which is preliminary data.</text>
</comment>
<dbReference type="Pfam" id="PF07715">
    <property type="entry name" value="Plug"/>
    <property type="match status" value="1"/>
</dbReference>
<gene>
    <name evidence="17" type="ORF">B0I00_1278</name>
</gene>
<comment type="similarity">
    <text evidence="12 13">Belongs to the TonB-dependent receptor family.</text>
</comment>
<evidence type="ECO:0000256" key="3">
    <source>
        <dbReference type="ARBA" id="ARBA00022452"/>
    </source>
</evidence>
<dbReference type="InterPro" id="IPR000531">
    <property type="entry name" value="Beta-barrel_TonB"/>
</dbReference>
<dbReference type="OrthoDB" id="7229372at2"/>
<keyword evidence="2 12" id="KW-0813">Transport</keyword>
<keyword evidence="8" id="KW-0406">Ion transport</keyword>
<protein>
    <submittedName>
        <fullName evidence="17">Iron complex outermembrane receptor protein</fullName>
    </submittedName>
</protein>
<evidence type="ECO:0000259" key="15">
    <source>
        <dbReference type="Pfam" id="PF00593"/>
    </source>
</evidence>
<evidence type="ECO:0000256" key="14">
    <source>
        <dbReference type="SAM" id="SignalP"/>
    </source>
</evidence>
<dbReference type="SUPFAM" id="SSF56935">
    <property type="entry name" value="Porins"/>
    <property type="match status" value="1"/>
</dbReference>
<dbReference type="InterPro" id="IPR012910">
    <property type="entry name" value="Plug_dom"/>
</dbReference>
<keyword evidence="10 12" id="KW-0472">Membrane</keyword>
<evidence type="ECO:0000256" key="10">
    <source>
        <dbReference type="ARBA" id="ARBA00023136"/>
    </source>
</evidence>
<evidence type="ECO:0000256" key="9">
    <source>
        <dbReference type="ARBA" id="ARBA00023077"/>
    </source>
</evidence>
<evidence type="ECO:0000256" key="12">
    <source>
        <dbReference type="PROSITE-ProRule" id="PRU01360"/>
    </source>
</evidence>
<feature type="signal peptide" evidence="14">
    <location>
        <begin position="1"/>
        <end position="21"/>
    </location>
</feature>
<keyword evidence="18" id="KW-1185">Reference proteome</keyword>
<evidence type="ECO:0000256" key="4">
    <source>
        <dbReference type="ARBA" id="ARBA00022496"/>
    </source>
</evidence>
<dbReference type="Gene3D" id="2.170.130.10">
    <property type="entry name" value="TonB-dependent receptor, plug domain"/>
    <property type="match status" value="1"/>
</dbReference>
<evidence type="ECO:0000256" key="5">
    <source>
        <dbReference type="ARBA" id="ARBA00022692"/>
    </source>
</evidence>
<dbReference type="InterPro" id="IPR039426">
    <property type="entry name" value="TonB-dep_rcpt-like"/>
</dbReference>
<keyword evidence="7" id="KW-0408">Iron</keyword>
<keyword evidence="3 12" id="KW-1134">Transmembrane beta strand</keyword>
<dbReference type="Pfam" id="PF00593">
    <property type="entry name" value="TonB_dep_Rec_b-barrel"/>
    <property type="match status" value="1"/>
</dbReference>
<accession>A0A2N0HJE3</accession>
<evidence type="ECO:0000256" key="11">
    <source>
        <dbReference type="ARBA" id="ARBA00023237"/>
    </source>
</evidence>
<dbReference type="Gene3D" id="2.40.170.20">
    <property type="entry name" value="TonB-dependent receptor, beta-barrel domain"/>
    <property type="match status" value="1"/>
</dbReference>
<dbReference type="AlphaFoldDB" id="A0A2N0HJE3"/>
<keyword evidence="6 14" id="KW-0732">Signal</keyword>
<feature type="domain" description="TonB-dependent receptor-like beta-barrel" evidence="15">
    <location>
        <begin position="269"/>
        <end position="741"/>
    </location>
</feature>
<comment type="subcellular location">
    <subcellularLocation>
        <location evidence="1 12">Cell outer membrane</location>
        <topology evidence="1 12">Multi-pass membrane protein</topology>
    </subcellularLocation>
</comment>
<keyword evidence="9 13" id="KW-0798">TonB box</keyword>
<dbReference type="EMBL" id="PHUF01000003">
    <property type="protein sequence ID" value="PKB19051.1"/>
    <property type="molecule type" value="Genomic_DNA"/>
</dbReference>
<dbReference type="PANTHER" id="PTHR32552:SF89">
    <property type="entry name" value="CATECHOLATE SIDEROPHORE RECEPTOR FIU"/>
    <property type="match status" value="1"/>
</dbReference>